<dbReference type="GO" id="GO:0006094">
    <property type="term" value="P:gluconeogenesis"/>
    <property type="evidence" value="ECO:0007669"/>
    <property type="project" value="UniProtKB-UniRule"/>
</dbReference>
<comment type="catalytic activity">
    <reaction evidence="4">
        <text>beta-D-fructose 1,6-bisphosphate + H2O = beta-D-fructose 6-phosphate + phosphate</text>
        <dbReference type="Rhea" id="RHEA:11064"/>
        <dbReference type="ChEBI" id="CHEBI:15377"/>
        <dbReference type="ChEBI" id="CHEBI:32966"/>
        <dbReference type="ChEBI" id="CHEBI:43474"/>
        <dbReference type="ChEBI" id="CHEBI:57634"/>
        <dbReference type="EC" id="3.1.3.11"/>
    </reaction>
</comment>
<dbReference type="Pfam" id="PF06874">
    <property type="entry name" value="FBPase_2"/>
    <property type="match status" value="1"/>
</dbReference>
<organism evidence="5 6">
    <name type="scientific">Listeria monocytogenes</name>
    <dbReference type="NCBI Taxonomy" id="1639"/>
    <lineage>
        <taxon>Bacteria</taxon>
        <taxon>Bacillati</taxon>
        <taxon>Bacillota</taxon>
        <taxon>Bacilli</taxon>
        <taxon>Bacillales</taxon>
        <taxon>Listeriaceae</taxon>
        <taxon>Listeria</taxon>
    </lineage>
</organism>
<comment type="similarity">
    <text evidence="4">Belongs to the FBPase class 3 family.</text>
</comment>
<evidence type="ECO:0000256" key="1">
    <source>
        <dbReference type="ARBA" id="ARBA00022801"/>
    </source>
</evidence>
<dbReference type="HAMAP" id="MF_01854">
    <property type="entry name" value="FBPase_class3"/>
    <property type="match status" value="1"/>
</dbReference>
<dbReference type="UniPathway" id="UPA00138"/>
<protein>
    <recommendedName>
        <fullName evidence="4">Fructose-1,6-bisphosphatase class 3</fullName>
        <shortName evidence="4">FBPase class 3</shortName>
        <ecNumber evidence="4">3.1.3.11</ecNumber>
    </recommendedName>
    <alternativeName>
        <fullName evidence="4">D-fructose-1,6-bisphosphate 1-phosphohydrolase class 3</fullName>
    </alternativeName>
</protein>
<keyword evidence="2 4" id="KW-0464">Manganese</keyword>
<comment type="caution">
    <text evidence="5">The sequence shown here is derived from an EMBL/GenBank/DDBJ whole genome shotgun (WGS) entry which is preliminary data.</text>
</comment>
<dbReference type="PIRSF" id="PIRSF000906">
    <property type="entry name" value="FBPtase_Bacill"/>
    <property type="match status" value="1"/>
</dbReference>
<comment type="cofactor">
    <cofactor evidence="4">
        <name>Mn(2+)</name>
        <dbReference type="ChEBI" id="CHEBI:29035"/>
    </cofactor>
</comment>
<proteinExistence type="inferred from homology"/>
<keyword evidence="1 4" id="KW-0378">Hydrolase</keyword>
<dbReference type="RefSeq" id="WP_070231476.1">
    <property type="nucleotide sequence ID" value="NZ_CP076669.1"/>
</dbReference>
<sequence length="653" mass="75552">MNTLDMKYLHLLAKEYPTIAKTATEIINLEAIMNLPKGTEHFLSDVHGEYSAFEQVLRNGSGVVKRKIRDIFGAELDDAEINSLSTLIYYPEEKMDLIASETEDLHAWYRTTLFRLIELCQYVASKYTRSKVRKAMPEDFAYILEELLHENYNEDDKKLYYEEILQHIISLGRAEEFISALSRLIQQLVVDHLHIVGDVYDRGPYPDKIMDTLMNYHSLDFQWGNHDILWMGAASGSRVCAANVIRISARYLNLDILEDSYGISLRPLALFADEVYKDDPCKYFQPKNEDNTDYSNAEITQIARMHKAISIIQFKLEGEIINRRKEFNMEHRLLLQFIDYKKGTIQLKGKTYQLLDTHFPTIDPENPYTLTDGEKDLIEKITASFKNCRRLQKHVQFLYSKGSMFLTYNGNLLYHGCIPLHDDGTFMEMKLRGEKYAGRALLEQFEILTREAYVRPPGTKEKKYACDIVWYLWTGAISSLFGKSEMTTFERYFVAEKETHKEEKNPYYKLRNDEFICKQILEEFGLDGECGHIINGHTPVKEGKGESPIKASGKMLVIDGGFAKAYHKETSLAGYTLLFNSYGLQLVSHQPFTTKEDAIKNETDILSTRQVIEMEINRKRVRDTDIGAKLSEQAEDLKVLLDAYRNGLLHENR</sequence>
<reference evidence="5 6" key="1">
    <citation type="submission" date="2019-04" db="EMBL/GenBank/DDBJ databases">
        <authorList>
            <consortium name="GenomeTrakr: Next Generation Sequencing Network for Food Pathogen Tracability"/>
        </authorList>
    </citation>
    <scope>NUCLEOTIDE SEQUENCE [LARGE SCALE GENOMIC DNA]</scope>
    <source>
        <strain evidence="5 6">LS1419</strain>
    </source>
</reference>
<evidence type="ECO:0000256" key="3">
    <source>
        <dbReference type="ARBA" id="ARBA00023277"/>
    </source>
</evidence>
<dbReference type="GO" id="GO:0042132">
    <property type="term" value="F:fructose 1,6-bisphosphate 1-phosphatase activity"/>
    <property type="evidence" value="ECO:0007669"/>
    <property type="project" value="UniProtKB-UniRule"/>
</dbReference>
<dbReference type="Proteomes" id="UP000540417">
    <property type="component" value="Unassembled WGS sequence"/>
</dbReference>
<accession>A0A7U8CKZ5</accession>
<name>A0A7U8CKZ5_LISMN</name>
<evidence type="ECO:0000256" key="4">
    <source>
        <dbReference type="HAMAP-Rule" id="MF_01854"/>
    </source>
</evidence>
<evidence type="ECO:0000256" key="2">
    <source>
        <dbReference type="ARBA" id="ARBA00023211"/>
    </source>
</evidence>
<dbReference type="SUPFAM" id="SSF56300">
    <property type="entry name" value="Metallo-dependent phosphatases"/>
    <property type="match status" value="1"/>
</dbReference>
<evidence type="ECO:0000313" key="5">
    <source>
        <dbReference type="EMBL" id="EAH4371927.1"/>
    </source>
</evidence>
<dbReference type="EMBL" id="AABGVJ010000001">
    <property type="protein sequence ID" value="EAH4371927.1"/>
    <property type="molecule type" value="Genomic_DNA"/>
</dbReference>
<gene>
    <name evidence="4" type="primary">fbp</name>
    <name evidence="5" type="ORF">E5H26_04320</name>
</gene>
<dbReference type="EC" id="3.1.3.11" evidence="4"/>
<dbReference type="AlphaFoldDB" id="A0A7U8CKZ5"/>
<dbReference type="Gene3D" id="3.60.21.10">
    <property type="match status" value="1"/>
</dbReference>
<keyword evidence="3 4" id="KW-0119">Carbohydrate metabolism</keyword>
<evidence type="ECO:0000313" key="6">
    <source>
        <dbReference type="Proteomes" id="UP000540417"/>
    </source>
</evidence>
<dbReference type="InterPro" id="IPR029052">
    <property type="entry name" value="Metallo-depent_PP-like"/>
</dbReference>
<dbReference type="InterPro" id="IPR009164">
    <property type="entry name" value="FBPtase_class3"/>
</dbReference>
<comment type="pathway">
    <text evidence="4">Carbohydrate biosynthesis; gluconeogenesis.</text>
</comment>